<evidence type="ECO:0000256" key="2">
    <source>
        <dbReference type="SAM" id="MobiDB-lite"/>
    </source>
</evidence>
<name>B6K5L3_SCHJY</name>
<dbReference type="AlphaFoldDB" id="B6K5L3"/>
<keyword evidence="5" id="KW-1185">Reference proteome</keyword>
<feature type="compositionally biased region" description="Basic residues" evidence="2">
    <location>
        <begin position="182"/>
        <end position="191"/>
    </location>
</feature>
<evidence type="ECO:0000313" key="4">
    <source>
        <dbReference type="JaponicusDB" id="SJAG_03989"/>
    </source>
</evidence>
<dbReference type="HOGENOM" id="CLU_847752_0_0_1"/>
<organism evidence="3 5">
    <name type="scientific">Schizosaccharomyces japonicus (strain yFS275 / FY16936)</name>
    <name type="common">Fission yeast</name>
    <dbReference type="NCBI Taxonomy" id="402676"/>
    <lineage>
        <taxon>Eukaryota</taxon>
        <taxon>Fungi</taxon>
        <taxon>Dikarya</taxon>
        <taxon>Ascomycota</taxon>
        <taxon>Taphrinomycotina</taxon>
        <taxon>Schizosaccharomycetes</taxon>
        <taxon>Schizosaccharomycetales</taxon>
        <taxon>Schizosaccharomycetaceae</taxon>
        <taxon>Schizosaccharomyces</taxon>
    </lineage>
</organism>
<keyword evidence="1" id="KW-0175">Coiled coil</keyword>
<dbReference type="Proteomes" id="UP000001744">
    <property type="component" value="Unassembled WGS sequence"/>
</dbReference>
<evidence type="ECO:0000313" key="3">
    <source>
        <dbReference type="EMBL" id="EEB08817.1"/>
    </source>
</evidence>
<dbReference type="JaponicusDB" id="SJAG_03989">
    <property type="gene designation" value="sgo1"/>
</dbReference>
<dbReference type="RefSeq" id="XP_002175110.1">
    <property type="nucleotide sequence ID" value="XM_002175074.2"/>
</dbReference>
<protein>
    <submittedName>
        <fullName evidence="3">Shugoshin Sgo1</fullName>
    </submittedName>
</protein>
<sequence>MDILQKQNRDLANSNSALSSKIRQLENKIHGFMEESFELKKHIARLEEKQTVLSKSAALVQYIQTIQTQLSTNVSSLCNLLQTCMNSKSHETKFDAGTHISSNREEDEVLLPDPLFSPPRKTNACSIRVFRDNEYTGIPPRPEDSFAQPSSVLQDVPVHSNRLNILGSSPKKRSFQNSPSKIRSRRRKSMRFYRASLSPKRKPCKPVGNENSFSSNVVKAPKPIVCVSIPSKAPLPQHEQLEREEPSLNDNSKNATSIENAASPSLSPKRRRPIRRVNYAAPSLRTKLRRSFELPRDRKNRKRQRARRARKTTRDSSKS</sequence>
<accession>B6K5L3</accession>
<feature type="compositionally biased region" description="Basic residues" evidence="2">
    <location>
        <begin position="298"/>
        <end position="311"/>
    </location>
</feature>
<feature type="coiled-coil region" evidence="1">
    <location>
        <begin position="8"/>
        <end position="35"/>
    </location>
</feature>
<dbReference type="GeneID" id="7051603"/>
<evidence type="ECO:0000256" key="1">
    <source>
        <dbReference type="SAM" id="Coils"/>
    </source>
</evidence>
<dbReference type="VEuPathDB" id="FungiDB:SJAG_03989"/>
<feature type="region of interest" description="Disordered" evidence="2">
    <location>
        <begin position="163"/>
        <end position="215"/>
    </location>
</feature>
<feature type="region of interest" description="Disordered" evidence="2">
    <location>
        <begin position="235"/>
        <end position="319"/>
    </location>
</feature>
<feature type="compositionally biased region" description="Polar residues" evidence="2">
    <location>
        <begin position="248"/>
        <end position="266"/>
    </location>
</feature>
<evidence type="ECO:0000313" key="5">
    <source>
        <dbReference type="Proteomes" id="UP000001744"/>
    </source>
</evidence>
<gene>
    <name evidence="4" type="primary">sgo1</name>
    <name evidence="3" type="ORF">SJAG_03989</name>
</gene>
<reference evidence="3 5" key="1">
    <citation type="journal article" date="2011" name="Science">
        <title>Comparative functional genomics of the fission yeasts.</title>
        <authorList>
            <person name="Rhind N."/>
            <person name="Chen Z."/>
            <person name="Yassour M."/>
            <person name="Thompson D.A."/>
            <person name="Haas B.J."/>
            <person name="Habib N."/>
            <person name="Wapinski I."/>
            <person name="Roy S."/>
            <person name="Lin M.F."/>
            <person name="Heiman D.I."/>
            <person name="Young S.K."/>
            <person name="Furuya K."/>
            <person name="Guo Y."/>
            <person name="Pidoux A."/>
            <person name="Chen H.M."/>
            <person name="Robbertse B."/>
            <person name="Goldberg J.M."/>
            <person name="Aoki K."/>
            <person name="Bayne E.H."/>
            <person name="Berlin A.M."/>
            <person name="Desjardins C.A."/>
            <person name="Dobbs E."/>
            <person name="Dukaj L."/>
            <person name="Fan L."/>
            <person name="FitzGerald M.G."/>
            <person name="French C."/>
            <person name="Gujja S."/>
            <person name="Hansen K."/>
            <person name="Keifenheim D."/>
            <person name="Levin J.Z."/>
            <person name="Mosher R.A."/>
            <person name="Mueller C.A."/>
            <person name="Pfiffner J."/>
            <person name="Priest M."/>
            <person name="Russ C."/>
            <person name="Smialowska A."/>
            <person name="Swoboda P."/>
            <person name="Sykes S.M."/>
            <person name="Vaughn M."/>
            <person name="Vengrova S."/>
            <person name="Yoder R."/>
            <person name="Zeng Q."/>
            <person name="Allshire R."/>
            <person name="Baulcombe D."/>
            <person name="Birren B.W."/>
            <person name="Brown W."/>
            <person name="Ekwall K."/>
            <person name="Kellis M."/>
            <person name="Leatherwood J."/>
            <person name="Levin H."/>
            <person name="Margalit H."/>
            <person name="Martienssen R."/>
            <person name="Nieduszynski C.A."/>
            <person name="Spatafora J.W."/>
            <person name="Friedman N."/>
            <person name="Dalgaard J.Z."/>
            <person name="Baumann P."/>
            <person name="Niki H."/>
            <person name="Regev A."/>
            <person name="Nusbaum C."/>
        </authorList>
    </citation>
    <scope>NUCLEOTIDE SEQUENCE [LARGE SCALE GENOMIC DNA]</scope>
    <source>
        <strain evidence="5">yFS275 / FY16936</strain>
    </source>
</reference>
<dbReference type="EMBL" id="KE651167">
    <property type="protein sequence ID" value="EEB08817.1"/>
    <property type="molecule type" value="Genomic_DNA"/>
</dbReference>
<proteinExistence type="predicted"/>
<dbReference type="OrthoDB" id="5394106at2759"/>